<dbReference type="InterPro" id="IPR016143">
    <property type="entry name" value="Citrate_synth-like_sm_a-sub"/>
</dbReference>
<dbReference type="PANTHER" id="PTHR11739">
    <property type="entry name" value="CITRATE SYNTHASE"/>
    <property type="match status" value="1"/>
</dbReference>
<accession>A0A2K1JQ49</accession>
<dbReference type="EMBL" id="ABEU02000012">
    <property type="protein sequence ID" value="PNR43536.1"/>
    <property type="molecule type" value="Genomic_DNA"/>
</dbReference>
<dbReference type="SUPFAM" id="SSF48256">
    <property type="entry name" value="Citrate synthase"/>
    <property type="match status" value="2"/>
</dbReference>
<evidence type="ECO:0000313" key="3">
    <source>
        <dbReference type="EnsemblPlants" id="Pp3c12_7330V3.1"/>
    </source>
</evidence>
<dbReference type="GO" id="GO:0046912">
    <property type="term" value="F:acyltransferase activity, acyl groups converted into alkyl on transfer"/>
    <property type="evidence" value="ECO:0007669"/>
    <property type="project" value="InterPro"/>
</dbReference>
<dbReference type="InParanoid" id="A0A2K1JQ49"/>
<keyword evidence="1" id="KW-0808">Transferase</keyword>
<name>A0A2K1JQ49_PHYPA</name>
<evidence type="ECO:0000256" key="1">
    <source>
        <dbReference type="RuleBase" id="RU000441"/>
    </source>
</evidence>
<sequence>MHHQSVIIDVLCRGYVFAKGVNLLLDHLKPSHSARWVRYYQASSAGSNTGLRAKVADMVPEERALQCKYVLYSKATINDYKWPRYCMISTGCCVLDAAYQAIGGMRGIKGMLWETSLLDPDEDIRFRGMSIPECQKKLPEVKPGGKPLPEGFLWLLVTGEITDVVPWFGHAVLRKMEPRYICQREFALKHLPDDPVFKMVSKLFEVVPPILLAGGKVKNPWPNAHSGVLLQYYGLKEQKRVTTALIWDQALGLPIERPKSMTFSYIENYCKSKASMTINYSLFSPLVRTGSCLLEISLL</sequence>
<proteinExistence type="inferred from homology"/>
<dbReference type="Proteomes" id="UP000006727">
    <property type="component" value="Chromosome 12"/>
</dbReference>
<keyword evidence="4" id="KW-1185">Reference proteome</keyword>
<evidence type="ECO:0000313" key="2">
    <source>
        <dbReference type="EMBL" id="PNR43536.1"/>
    </source>
</evidence>
<dbReference type="AlphaFoldDB" id="A0A2K1JQ49"/>
<dbReference type="GO" id="GO:0005759">
    <property type="term" value="C:mitochondrial matrix"/>
    <property type="evidence" value="ECO:0000318"/>
    <property type="project" value="GO_Central"/>
</dbReference>
<dbReference type="GO" id="GO:0005975">
    <property type="term" value="P:carbohydrate metabolic process"/>
    <property type="evidence" value="ECO:0000318"/>
    <property type="project" value="GO_Central"/>
</dbReference>
<dbReference type="Gramene" id="Pp3c12_7330V3.1">
    <property type="protein sequence ID" value="Pp3c12_7330V3.1"/>
    <property type="gene ID" value="Pp3c12_7330"/>
</dbReference>
<organism evidence="2">
    <name type="scientific">Physcomitrium patens</name>
    <name type="common">Spreading-leaved earth moss</name>
    <name type="synonym">Physcomitrella patens</name>
    <dbReference type="NCBI Taxonomy" id="3218"/>
    <lineage>
        <taxon>Eukaryota</taxon>
        <taxon>Viridiplantae</taxon>
        <taxon>Streptophyta</taxon>
        <taxon>Embryophyta</taxon>
        <taxon>Bryophyta</taxon>
        <taxon>Bryophytina</taxon>
        <taxon>Bryopsida</taxon>
        <taxon>Funariidae</taxon>
        <taxon>Funariales</taxon>
        <taxon>Funariaceae</taxon>
        <taxon>Physcomitrium</taxon>
    </lineage>
</organism>
<comment type="similarity">
    <text evidence="1">Belongs to the citrate synthase family.</text>
</comment>
<dbReference type="EnsemblPlants" id="Pp3c12_7330V3.1">
    <property type="protein sequence ID" value="Pp3c12_7330V3.1"/>
    <property type="gene ID" value="Pp3c12_7330"/>
</dbReference>
<reference evidence="2 4" key="2">
    <citation type="journal article" date="2018" name="Plant J.">
        <title>The Physcomitrella patens chromosome-scale assembly reveals moss genome structure and evolution.</title>
        <authorList>
            <person name="Lang D."/>
            <person name="Ullrich K.K."/>
            <person name="Murat F."/>
            <person name="Fuchs J."/>
            <person name="Jenkins J."/>
            <person name="Haas F.B."/>
            <person name="Piednoel M."/>
            <person name="Gundlach H."/>
            <person name="Van Bel M."/>
            <person name="Meyberg R."/>
            <person name="Vives C."/>
            <person name="Morata J."/>
            <person name="Symeonidi A."/>
            <person name="Hiss M."/>
            <person name="Muchero W."/>
            <person name="Kamisugi Y."/>
            <person name="Saleh O."/>
            <person name="Blanc G."/>
            <person name="Decker E.L."/>
            <person name="van Gessel N."/>
            <person name="Grimwood J."/>
            <person name="Hayes R.D."/>
            <person name="Graham S.W."/>
            <person name="Gunter L.E."/>
            <person name="McDaniel S.F."/>
            <person name="Hoernstein S.N.W."/>
            <person name="Larsson A."/>
            <person name="Li F.W."/>
            <person name="Perroud P.F."/>
            <person name="Phillips J."/>
            <person name="Ranjan P."/>
            <person name="Rokshar D.S."/>
            <person name="Rothfels C.J."/>
            <person name="Schneider L."/>
            <person name="Shu S."/>
            <person name="Stevenson D.W."/>
            <person name="Thummler F."/>
            <person name="Tillich M."/>
            <person name="Villarreal Aguilar J.C."/>
            <person name="Widiez T."/>
            <person name="Wong G.K."/>
            <person name="Wymore A."/>
            <person name="Zhang Y."/>
            <person name="Zimmer A.D."/>
            <person name="Quatrano R.S."/>
            <person name="Mayer K.F.X."/>
            <person name="Goodstein D."/>
            <person name="Casacuberta J.M."/>
            <person name="Vandepoele K."/>
            <person name="Reski R."/>
            <person name="Cuming A.C."/>
            <person name="Tuskan G.A."/>
            <person name="Maumus F."/>
            <person name="Salse J."/>
            <person name="Schmutz J."/>
            <person name="Rensing S.A."/>
        </authorList>
    </citation>
    <scope>NUCLEOTIDE SEQUENCE [LARGE SCALE GENOMIC DNA]</scope>
    <source>
        <strain evidence="3 4">cv. Gransden 2004</strain>
    </source>
</reference>
<dbReference type="InterPro" id="IPR016142">
    <property type="entry name" value="Citrate_synth-like_lrg_a-sub"/>
</dbReference>
<dbReference type="PRINTS" id="PR00143">
    <property type="entry name" value="CITRTSNTHASE"/>
</dbReference>
<dbReference type="Gene3D" id="1.10.580.10">
    <property type="entry name" value="Citrate Synthase, domain 1"/>
    <property type="match status" value="2"/>
</dbReference>
<protein>
    <recommendedName>
        <fullName evidence="1">Citrate synthase</fullName>
    </recommendedName>
</protein>
<dbReference type="Gene3D" id="1.10.230.10">
    <property type="entry name" value="Cytochrome P450-Terp, domain 2"/>
    <property type="match status" value="1"/>
</dbReference>
<reference evidence="2 4" key="1">
    <citation type="journal article" date="2008" name="Science">
        <title>The Physcomitrella genome reveals evolutionary insights into the conquest of land by plants.</title>
        <authorList>
            <person name="Rensing S."/>
            <person name="Lang D."/>
            <person name="Zimmer A."/>
            <person name="Terry A."/>
            <person name="Salamov A."/>
            <person name="Shapiro H."/>
            <person name="Nishiyama T."/>
            <person name="Perroud P.-F."/>
            <person name="Lindquist E."/>
            <person name="Kamisugi Y."/>
            <person name="Tanahashi T."/>
            <person name="Sakakibara K."/>
            <person name="Fujita T."/>
            <person name="Oishi K."/>
            <person name="Shin-I T."/>
            <person name="Kuroki Y."/>
            <person name="Toyoda A."/>
            <person name="Suzuki Y."/>
            <person name="Hashimoto A."/>
            <person name="Yamaguchi K."/>
            <person name="Sugano A."/>
            <person name="Kohara Y."/>
            <person name="Fujiyama A."/>
            <person name="Anterola A."/>
            <person name="Aoki S."/>
            <person name="Ashton N."/>
            <person name="Barbazuk W.B."/>
            <person name="Barker E."/>
            <person name="Bennetzen J."/>
            <person name="Bezanilla M."/>
            <person name="Blankenship R."/>
            <person name="Cho S.H."/>
            <person name="Dutcher S."/>
            <person name="Estelle M."/>
            <person name="Fawcett J.A."/>
            <person name="Gundlach H."/>
            <person name="Hanada K."/>
            <person name="Heyl A."/>
            <person name="Hicks K.A."/>
            <person name="Hugh J."/>
            <person name="Lohr M."/>
            <person name="Mayer K."/>
            <person name="Melkozernov A."/>
            <person name="Murata T."/>
            <person name="Nelson D."/>
            <person name="Pils B."/>
            <person name="Prigge M."/>
            <person name="Reiss B."/>
            <person name="Renner T."/>
            <person name="Rombauts S."/>
            <person name="Rushton P."/>
            <person name="Sanderfoot A."/>
            <person name="Schween G."/>
            <person name="Shiu S.-H."/>
            <person name="Stueber K."/>
            <person name="Theodoulou F.L."/>
            <person name="Tu H."/>
            <person name="Van de Peer Y."/>
            <person name="Verrier P.J."/>
            <person name="Waters E."/>
            <person name="Wood A."/>
            <person name="Yang L."/>
            <person name="Cove D."/>
            <person name="Cuming A."/>
            <person name="Hasebe M."/>
            <person name="Lucas S."/>
            <person name="Mishler D.B."/>
            <person name="Reski R."/>
            <person name="Grigoriev I."/>
            <person name="Quatrano R.S."/>
            <person name="Boore J.L."/>
        </authorList>
    </citation>
    <scope>NUCLEOTIDE SEQUENCE [LARGE SCALE GENOMIC DNA]</scope>
    <source>
        <strain evidence="3 4">cv. Gransden 2004</strain>
    </source>
</reference>
<dbReference type="GO" id="GO:0006099">
    <property type="term" value="P:tricarboxylic acid cycle"/>
    <property type="evidence" value="ECO:0000318"/>
    <property type="project" value="GO_Central"/>
</dbReference>
<dbReference type="Pfam" id="PF00285">
    <property type="entry name" value="Citrate_synt"/>
    <property type="match status" value="1"/>
</dbReference>
<evidence type="ECO:0000313" key="4">
    <source>
        <dbReference type="Proteomes" id="UP000006727"/>
    </source>
</evidence>
<gene>
    <name evidence="2" type="ORF">PHYPA_015917</name>
</gene>
<reference evidence="3" key="3">
    <citation type="submission" date="2020-12" db="UniProtKB">
        <authorList>
            <consortium name="EnsemblPlants"/>
        </authorList>
    </citation>
    <scope>IDENTIFICATION</scope>
</reference>
<dbReference type="PANTHER" id="PTHR11739:SF8">
    <property type="entry name" value="CITRATE SYNTHASE, MITOCHONDRIAL"/>
    <property type="match status" value="1"/>
</dbReference>
<dbReference type="PaxDb" id="3218-PP1S56_197V6.1"/>
<dbReference type="InterPro" id="IPR002020">
    <property type="entry name" value="Citrate_synthase"/>
</dbReference>
<dbReference type="STRING" id="3218.A0A2K1JQ49"/>
<dbReference type="InterPro" id="IPR036969">
    <property type="entry name" value="Citrate_synthase_sf"/>
</dbReference>